<organism evidence="3 4">
    <name type="scientific">Citrobacter amalonaticus Y19</name>
    <dbReference type="NCBI Taxonomy" id="1261127"/>
    <lineage>
        <taxon>Bacteria</taxon>
        <taxon>Pseudomonadati</taxon>
        <taxon>Pseudomonadota</taxon>
        <taxon>Gammaproteobacteria</taxon>
        <taxon>Enterobacterales</taxon>
        <taxon>Enterobacteriaceae</taxon>
        <taxon>Citrobacter</taxon>
    </lineage>
</organism>
<evidence type="ECO:0000313" key="4">
    <source>
        <dbReference type="Proteomes" id="UP000034085"/>
    </source>
</evidence>
<dbReference type="GO" id="GO:0033539">
    <property type="term" value="P:fatty acid beta-oxidation using acyl-CoA dehydrogenase"/>
    <property type="evidence" value="ECO:0007669"/>
    <property type="project" value="TreeGrafter"/>
</dbReference>
<proteinExistence type="predicted"/>
<gene>
    <name evidence="3" type="ORF">F384_15030</name>
</gene>
<dbReference type="InterPro" id="IPR029035">
    <property type="entry name" value="DHS-like_NAD/FAD-binding_dom"/>
</dbReference>
<dbReference type="GO" id="GO:0009055">
    <property type="term" value="F:electron transfer activity"/>
    <property type="evidence" value="ECO:0007669"/>
    <property type="project" value="InterPro"/>
</dbReference>
<dbReference type="RefSeq" id="WP_046486512.1">
    <property type="nucleotide sequence ID" value="NZ_CP011132.1"/>
</dbReference>
<dbReference type="InterPro" id="IPR001308">
    <property type="entry name" value="ETF_a/FixB"/>
</dbReference>
<dbReference type="PATRIC" id="fig|1261127.3.peg.3145"/>
<dbReference type="PANTHER" id="PTHR43153:SF5">
    <property type="entry name" value="PROTEIN FIXB-RELATED"/>
    <property type="match status" value="1"/>
</dbReference>
<evidence type="ECO:0000313" key="3">
    <source>
        <dbReference type="EMBL" id="AKE59779.1"/>
    </source>
</evidence>
<dbReference type="InterPro" id="IPR014731">
    <property type="entry name" value="ETF_asu_C"/>
</dbReference>
<dbReference type="SUPFAM" id="SSF52467">
    <property type="entry name" value="DHS-like NAD/FAD-binding domain"/>
    <property type="match status" value="1"/>
</dbReference>
<dbReference type="GO" id="GO:0050660">
    <property type="term" value="F:flavin adenine dinucleotide binding"/>
    <property type="evidence" value="ECO:0007669"/>
    <property type="project" value="InterPro"/>
</dbReference>
<dbReference type="Gene3D" id="3.40.50.1220">
    <property type="entry name" value="TPP-binding domain"/>
    <property type="match status" value="1"/>
</dbReference>
<dbReference type="AlphaFoldDB" id="A0A0F6TWF6"/>
<dbReference type="Pfam" id="PF00766">
    <property type="entry name" value="ETF_alpha"/>
    <property type="match status" value="1"/>
</dbReference>
<keyword evidence="1" id="KW-0813">Transport</keyword>
<dbReference type="EMBL" id="CP011132">
    <property type="protein sequence ID" value="AKE59779.1"/>
    <property type="molecule type" value="Genomic_DNA"/>
</dbReference>
<dbReference type="InterPro" id="IPR014729">
    <property type="entry name" value="Rossmann-like_a/b/a_fold"/>
</dbReference>
<dbReference type="HOGENOM" id="CLU_034178_0_1_6"/>
<dbReference type="Proteomes" id="UP000034085">
    <property type="component" value="Chromosome"/>
</dbReference>
<dbReference type="KEGG" id="cama:F384_15030"/>
<dbReference type="SUPFAM" id="SSF52402">
    <property type="entry name" value="Adenine nucleotide alpha hydrolases-like"/>
    <property type="match status" value="1"/>
</dbReference>
<accession>A0A0F6TWF6</accession>
<evidence type="ECO:0000259" key="2">
    <source>
        <dbReference type="Pfam" id="PF00766"/>
    </source>
</evidence>
<reference evidence="3 4" key="1">
    <citation type="journal article" date="2013" name="Appl. Microbiol. Biotechnol.">
        <title>Glycerol assimilation and production of 1,3-propanediol by Citrobacter amalonaticus Y19.</title>
        <authorList>
            <person name="Ainala S.K."/>
            <person name="Ashok S."/>
            <person name="Ko Y."/>
            <person name="Park S."/>
        </authorList>
    </citation>
    <scope>NUCLEOTIDE SEQUENCE [LARGE SCALE GENOMIC DNA]</scope>
    <source>
        <strain evidence="3 4">Y19</strain>
    </source>
</reference>
<dbReference type="PANTHER" id="PTHR43153">
    <property type="entry name" value="ELECTRON TRANSFER FLAVOPROTEIN ALPHA"/>
    <property type="match status" value="1"/>
</dbReference>
<sequence>MKIAIITEAGECRAMAGWIAENSSGATELTRWILDPLPAVAEQVLEALVAQWLLTPADILIFPAGPLGDELATRLAWRLHGGSVCQVLTLDGQQGVVTKSHWGNALLATLKIAAHPVCLSLARQTEISSLSHSLPAMKTYRIVPMTAPDWLDDVENITHVDVHPLLQANCVLVVGQGGSEADAEKITALARELHAEVGYSRARVMNGGFDAGRVIGISGHLLSPDVCIVAGASGAAALMAGVRQSRFVVAINNDARAPVFSQADVGIVDDWLPVLEALCHCHDAG</sequence>
<protein>
    <submittedName>
        <fullName evidence="3">Electron transfer flavoprotein</fullName>
    </submittedName>
</protein>
<feature type="domain" description="Electron transfer flavoprotein alpha subunit C-terminal" evidence="2">
    <location>
        <begin position="165"/>
        <end position="243"/>
    </location>
</feature>
<dbReference type="OrthoDB" id="1912581at2"/>
<dbReference type="Gene3D" id="3.40.50.620">
    <property type="entry name" value="HUPs"/>
    <property type="match status" value="1"/>
</dbReference>
<evidence type="ECO:0000256" key="1">
    <source>
        <dbReference type="ARBA" id="ARBA00022448"/>
    </source>
</evidence>
<name>A0A0F6TWF6_CITAM</name>